<proteinExistence type="predicted"/>
<dbReference type="Pfam" id="PF12771">
    <property type="entry name" value="SusD-like_2"/>
    <property type="match status" value="1"/>
</dbReference>
<dbReference type="Proteomes" id="UP000008461">
    <property type="component" value="Chromosome"/>
</dbReference>
<dbReference type="EMBL" id="CP002691">
    <property type="protein sequence ID" value="AEE52398.1"/>
    <property type="molecule type" value="Genomic_DNA"/>
</dbReference>
<reference key="2">
    <citation type="submission" date="2011-04" db="EMBL/GenBank/DDBJ databases">
        <title>Complete sequence of chromosome of Haliscomenobacter hydrossis DSM 1100.</title>
        <authorList>
            <consortium name="US DOE Joint Genome Institute (JGI-PGF)"/>
            <person name="Lucas S."/>
            <person name="Han J."/>
            <person name="Lapidus A."/>
            <person name="Bruce D."/>
            <person name="Goodwin L."/>
            <person name="Pitluck S."/>
            <person name="Peters L."/>
            <person name="Kyrpides N."/>
            <person name="Mavromatis K."/>
            <person name="Ivanova N."/>
            <person name="Ovchinnikova G."/>
            <person name="Pagani I."/>
            <person name="Daligault H."/>
            <person name="Detter J.C."/>
            <person name="Han C."/>
            <person name="Land M."/>
            <person name="Hauser L."/>
            <person name="Markowitz V."/>
            <person name="Cheng J.-F."/>
            <person name="Hugenholtz P."/>
            <person name="Woyke T."/>
            <person name="Wu D."/>
            <person name="Verbarg S."/>
            <person name="Frueling A."/>
            <person name="Brambilla E."/>
            <person name="Klenk H.-P."/>
            <person name="Eisen J.A."/>
        </authorList>
    </citation>
    <scope>NUCLEOTIDE SEQUENCE</scope>
    <source>
        <strain>DSM 1100</strain>
    </source>
</reference>
<sequence length="483" mass="52620">MMKRFMFNKFSLVFVTGLFLATSCDITDFGDTNVSPNATTVPITSALLTNAMIGTFDGGTLSDLTAGAYAQYVASTQYTEATLYTFANPAWDGEYAGPLYDLQNLINNNTDPATAPIVAANGSNANQIAVARIVKAYRYWCMTDDYGDIPYSGALKGEAQVAYDNQADIYKDLFKELKEAVAQFDGGLAAKGDILYNGNIDKWKKFANSIRLIMALRISKADATLGKAEAASAIAAGVIESNADNAVMTWPGGAFKNTWFNLYDGRKDWAISDILVNAMTPLNDPRLMKFGTPNNKGEIVAMPYGLTRDLAIAYTNVHPDFSFVLDAPMRAQNSPQVILSAGQVYLARAEAAQLGWTAESTANMYSAGIKASWEQWGVFDQAKFNAYLEADGVTLTTGSAPAKIGLQRWLSFYPNGSQGWSEWRRTGYPDLKPTIYATNSSKQIPVRYAYPSTEPNFNGAAYTAAVGRLTGGDTQDAKMWWDK</sequence>
<evidence type="ECO:0000313" key="2">
    <source>
        <dbReference type="EMBL" id="AEE52398.1"/>
    </source>
</evidence>
<keyword evidence="1" id="KW-0732">Signal</keyword>
<dbReference type="eggNOG" id="COG4198">
    <property type="taxonomic scope" value="Bacteria"/>
</dbReference>
<feature type="chain" id="PRO_5003310214" description="Lipoprotein" evidence="1">
    <location>
        <begin position="27"/>
        <end position="483"/>
    </location>
</feature>
<dbReference type="STRING" id="760192.Halhy_4558"/>
<evidence type="ECO:0000256" key="1">
    <source>
        <dbReference type="SAM" id="SignalP"/>
    </source>
</evidence>
<gene>
    <name evidence="2" type="ordered locus">Halhy_4558</name>
</gene>
<dbReference type="InterPro" id="IPR011990">
    <property type="entry name" value="TPR-like_helical_dom_sf"/>
</dbReference>
<dbReference type="InterPro" id="IPR041662">
    <property type="entry name" value="SusD-like_2"/>
</dbReference>
<dbReference type="AlphaFoldDB" id="F4KTI4"/>
<keyword evidence="3" id="KW-1185">Reference proteome</keyword>
<name>F4KTI4_HALH1</name>
<feature type="signal peptide" evidence="1">
    <location>
        <begin position="1"/>
        <end position="26"/>
    </location>
</feature>
<evidence type="ECO:0000313" key="3">
    <source>
        <dbReference type="Proteomes" id="UP000008461"/>
    </source>
</evidence>
<reference evidence="2 3" key="1">
    <citation type="journal article" date="2011" name="Stand. Genomic Sci.">
        <title>Complete genome sequence of Haliscomenobacter hydrossis type strain (O).</title>
        <authorList>
            <consortium name="US DOE Joint Genome Institute (JGI-PGF)"/>
            <person name="Daligault H."/>
            <person name="Lapidus A."/>
            <person name="Zeytun A."/>
            <person name="Nolan M."/>
            <person name="Lucas S."/>
            <person name="Del Rio T.G."/>
            <person name="Tice H."/>
            <person name="Cheng J.F."/>
            <person name="Tapia R."/>
            <person name="Han C."/>
            <person name="Goodwin L."/>
            <person name="Pitluck S."/>
            <person name="Liolios K."/>
            <person name="Pagani I."/>
            <person name="Ivanova N."/>
            <person name="Huntemann M."/>
            <person name="Mavromatis K."/>
            <person name="Mikhailova N."/>
            <person name="Pati A."/>
            <person name="Chen A."/>
            <person name="Palaniappan K."/>
            <person name="Land M."/>
            <person name="Hauser L."/>
            <person name="Brambilla E.M."/>
            <person name="Rohde M."/>
            <person name="Verbarg S."/>
            <person name="Goker M."/>
            <person name="Bristow J."/>
            <person name="Eisen J.A."/>
            <person name="Markowitz V."/>
            <person name="Hugenholtz P."/>
            <person name="Kyrpides N.C."/>
            <person name="Klenk H.P."/>
            <person name="Woyke T."/>
        </authorList>
    </citation>
    <scope>NUCLEOTIDE SEQUENCE [LARGE SCALE GENOMIC DNA]</scope>
    <source>
        <strain evidence="3">ATCC 27775 / DSM 1100 / LMG 10767 / O</strain>
    </source>
</reference>
<dbReference type="SUPFAM" id="SSF48452">
    <property type="entry name" value="TPR-like"/>
    <property type="match status" value="1"/>
</dbReference>
<accession>F4KTI4</accession>
<dbReference type="RefSeq" id="WP_013766936.1">
    <property type="nucleotide sequence ID" value="NC_015510.1"/>
</dbReference>
<dbReference type="KEGG" id="hhy:Halhy_4558"/>
<dbReference type="Gene3D" id="1.25.40.390">
    <property type="match status" value="1"/>
</dbReference>
<protein>
    <recommendedName>
        <fullName evidence="4">Lipoprotein</fullName>
    </recommendedName>
</protein>
<dbReference type="OrthoDB" id="843771at2"/>
<dbReference type="HOGENOM" id="CLU_025928_1_0_10"/>
<evidence type="ECO:0008006" key="4">
    <source>
        <dbReference type="Google" id="ProtNLM"/>
    </source>
</evidence>
<organism evidence="2 3">
    <name type="scientific">Haliscomenobacter hydrossis (strain ATCC 27775 / DSM 1100 / LMG 10767 / O)</name>
    <dbReference type="NCBI Taxonomy" id="760192"/>
    <lineage>
        <taxon>Bacteria</taxon>
        <taxon>Pseudomonadati</taxon>
        <taxon>Bacteroidota</taxon>
        <taxon>Saprospiria</taxon>
        <taxon>Saprospirales</taxon>
        <taxon>Haliscomenobacteraceae</taxon>
        <taxon>Haliscomenobacter</taxon>
    </lineage>
</organism>
<dbReference type="PROSITE" id="PS51257">
    <property type="entry name" value="PROKAR_LIPOPROTEIN"/>
    <property type="match status" value="1"/>
</dbReference>